<sequence length="66" mass="7516">MDILNHLSLEMPEEGRLVVTMKNGKYYSSRKLNDNEYIASLNVFLELAQAAGYKVVCPDKSDYNSK</sequence>
<accession>A0ABW7PWP7</accession>
<evidence type="ECO:0008006" key="3">
    <source>
        <dbReference type="Google" id="ProtNLM"/>
    </source>
</evidence>
<protein>
    <recommendedName>
        <fullName evidence="3">Phage protein</fullName>
    </recommendedName>
</protein>
<comment type="caution">
    <text evidence="1">The sequence shown here is derived from an EMBL/GenBank/DDBJ whole genome shotgun (WGS) entry which is preliminary data.</text>
</comment>
<organism evidence="1 2">
    <name type="scientific">Pantoea osteomyelitidis</name>
    <dbReference type="NCBI Taxonomy" id="3230026"/>
    <lineage>
        <taxon>Bacteria</taxon>
        <taxon>Pseudomonadati</taxon>
        <taxon>Pseudomonadota</taxon>
        <taxon>Gammaproteobacteria</taxon>
        <taxon>Enterobacterales</taxon>
        <taxon>Erwiniaceae</taxon>
        <taxon>Pantoea</taxon>
    </lineage>
</organism>
<reference evidence="1 2" key="1">
    <citation type="submission" date="2024-08" db="EMBL/GenBank/DDBJ databases">
        <title>Pantoea ronii - a newly identified human opportunistic pathogen.</title>
        <authorList>
            <person name="Keidar-Friedman D."/>
            <person name="Sorek N."/>
            <person name="Leshin-Carmel D."/>
            <person name="Tsur A."/>
            <person name="Amsalem M."/>
            <person name="Tolkach D."/>
            <person name="Brosh-Nissimov T."/>
        </authorList>
    </citation>
    <scope>NUCLEOTIDE SEQUENCE [LARGE SCALE GENOMIC DNA]</scope>
    <source>
        <strain evidence="1 2">AA23256</strain>
    </source>
</reference>
<name>A0ABW7PWP7_9GAMM</name>
<keyword evidence="2" id="KW-1185">Reference proteome</keyword>
<proteinExistence type="predicted"/>
<evidence type="ECO:0000313" key="1">
    <source>
        <dbReference type="EMBL" id="MFH8134189.1"/>
    </source>
</evidence>
<dbReference type="RefSeq" id="WP_397213754.1">
    <property type="nucleotide sequence ID" value="NZ_JBGFSN010000004.1"/>
</dbReference>
<dbReference type="Proteomes" id="UP001611251">
    <property type="component" value="Unassembled WGS sequence"/>
</dbReference>
<evidence type="ECO:0000313" key="2">
    <source>
        <dbReference type="Proteomes" id="UP001611251"/>
    </source>
</evidence>
<gene>
    <name evidence="1" type="ORF">ABU178_08380</name>
</gene>
<dbReference type="EMBL" id="JBGFSN010000004">
    <property type="protein sequence ID" value="MFH8134189.1"/>
    <property type="molecule type" value="Genomic_DNA"/>
</dbReference>